<protein>
    <submittedName>
        <fullName evidence="1">Uncharacterized protein</fullName>
    </submittedName>
</protein>
<accession>A0A5K7X556</accession>
<proteinExistence type="predicted"/>
<evidence type="ECO:0000313" key="2">
    <source>
        <dbReference type="Proteomes" id="UP000326837"/>
    </source>
</evidence>
<evidence type="ECO:0000313" key="1">
    <source>
        <dbReference type="EMBL" id="BBO30962.1"/>
    </source>
</evidence>
<keyword evidence="2" id="KW-1185">Reference proteome</keyword>
<dbReference type="KEGG" id="lpav:PLANPX_0574"/>
<reference evidence="2" key="1">
    <citation type="submission" date="2019-10" db="EMBL/GenBank/DDBJ databases">
        <title>Lacipirellula parvula gen. nov., sp. nov., representing a lineage of planctomycetes widespread in freshwater anoxic habitats, and description of the family Lacipirellulaceae.</title>
        <authorList>
            <person name="Dedysh S.N."/>
            <person name="Kulichevskaya I.S."/>
            <person name="Beletsky A.V."/>
            <person name="Rakitin A.L."/>
            <person name="Mardanov A.V."/>
            <person name="Ivanova A.A."/>
            <person name="Saltykova V.X."/>
            <person name="Rijpstra W.I.C."/>
            <person name="Sinninghe Damste J.S."/>
            <person name="Ravin N.V."/>
        </authorList>
    </citation>
    <scope>NUCLEOTIDE SEQUENCE [LARGE SCALE GENOMIC DNA]</scope>
    <source>
        <strain evidence="2">PX69</strain>
    </source>
</reference>
<gene>
    <name evidence="1" type="ORF">PLANPX_0574</name>
</gene>
<name>A0A5K7X556_9BACT</name>
<dbReference type="AlphaFoldDB" id="A0A5K7X556"/>
<dbReference type="Proteomes" id="UP000326837">
    <property type="component" value="Chromosome"/>
</dbReference>
<organism evidence="1 2">
    <name type="scientific">Lacipirellula parvula</name>
    <dbReference type="NCBI Taxonomy" id="2650471"/>
    <lineage>
        <taxon>Bacteria</taxon>
        <taxon>Pseudomonadati</taxon>
        <taxon>Planctomycetota</taxon>
        <taxon>Planctomycetia</taxon>
        <taxon>Pirellulales</taxon>
        <taxon>Lacipirellulaceae</taxon>
        <taxon>Lacipirellula</taxon>
    </lineage>
</organism>
<sequence length="72" mass="8240">MNDEFRRENRLHWEASSSLTRNFSQMRIRGKVNLTGARYVERMRRDGSASAATTSDSVVQISFLTAFLRVGT</sequence>
<dbReference type="EMBL" id="AP021861">
    <property type="protein sequence ID" value="BBO30962.1"/>
    <property type="molecule type" value="Genomic_DNA"/>
</dbReference>